<comment type="caution">
    <text evidence="2">The sequence shown here is derived from an EMBL/GenBank/DDBJ whole genome shotgun (WGS) entry which is preliminary data.</text>
</comment>
<dbReference type="GO" id="GO:0016788">
    <property type="term" value="F:hydrolase activity, acting on ester bonds"/>
    <property type="evidence" value="ECO:0007669"/>
    <property type="project" value="InterPro"/>
</dbReference>
<evidence type="ECO:0000313" key="2">
    <source>
        <dbReference type="EMBL" id="KAG8056401.1"/>
    </source>
</evidence>
<evidence type="ECO:0000256" key="1">
    <source>
        <dbReference type="SAM" id="MobiDB-lite"/>
    </source>
</evidence>
<dbReference type="InterPro" id="IPR050592">
    <property type="entry name" value="GDSL_lipolytic_enzyme"/>
</dbReference>
<dbReference type="PANTHER" id="PTHR45642">
    <property type="entry name" value="GDSL ESTERASE/LIPASE EXL3"/>
    <property type="match status" value="1"/>
</dbReference>
<accession>A0A8J5VE75</accession>
<proteinExistence type="predicted"/>
<dbReference type="InterPro" id="IPR001087">
    <property type="entry name" value="GDSL"/>
</dbReference>
<dbReference type="Pfam" id="PF00657">
    <property type="entry name" value="Lipase_GDSL"/>
    <property type="match status" value="2"/>
</dbReference>
<organism evidence="2 3">
    <name type="scientific">Zizania palustris</name>
    <name type="common">Northern wild rice</name>
    <dbReference type="NCBI Taxonomy" id="103762"/>
    <lineage>
        <taxon>Eukaryota</taxon>
        <taxon>Viridiplantae</taxon>
        <taxon>Streptophyta</taxon>
        <taxon>Embryophyta</taxon>
        <taxon>Tracheophyta</taxon>
        <taxon>Spermatophyta</taxon>
        <taxon>Magnoliopsida</taxon>
        <taxon>Liliopsida</taxon>
        <taxon>Poales</taxon>
        <taxon>Poaceae</taxon>
        <taxon>BOP clade</taxon>
        <taxon>Oryzoideae</taxon>
        <taxon>Oryzeae</taxon>
        <taxon>Zizaniinae</taxon>
        <taxon>Zizania</taxon>
    </lineage>
</organism>
<dbReference type="Proteomes" id="UP000729402">
    <property type="component" value="Unassembled WGS sequence"/>
</dbReference>
<name>A0A8J5VE75_ZIZPA</name>
<keyword evidence="3" id="KW-1185">Reference proteome</keyword>
<reference evidence="2" key="1">
    <citation type="journal article" date="2021" name="bioRxiv">
        <title>Whole Genome Assembly and Annotation of Northern Wild Rice, Zizania palustris L., Supports a Whole Genome Duplication in the Zizania Genus.</title>
        <authorList>
            <person name="Haas M."/>
            <person name="Kono T."/>
            <person name="Macchietto M."/>
            <person name="Millas R."/>
            <person name="McGilp L."/>
            <person name="Shao M."/>
            <person name="Duquette J."/>
            <person name="Hirsch C.N."/>
            <person name="Kimball J."/>
        </authorList>
    </citation>
    <scope>NUCLEOTIDE SEQUENCE</scope>
    <source>
        <tissue evidence="2">Fresh leaf tissue</tissue>
    </source>
</reference>
<gene>
    <name evidence="2" type="ORF">GUJ93_ZPchr0002g24290</name>
</gene>
<dbReference type="AlphaFoldDB" id="A0A8J5VE75"/>
<dbReference type="EMBL" id="JAAALK010000287">
    <property type="protein sequence ID" value="KAG8056401.1"/>
    <property type="molecule type" value="Genomic_DNA"/>
</dbReference>
<reference evidence="2" key="2">
    <citation type="submission" date="2021-02" db="EMBL/GenBank/DDBJ databases">
        <authorList>
            <person name="Kimball J.A."/>
            <person name="Haas M.W."/>
            <person name="Macchietto M."/>
            <person name="Kono T."/>
            <person name="Duquette J."/>
            <person name="Shao M."/>
        </authorList>
    </citation>
    <scope>NUCLEOTIDE SEQUENCE</scope>
    <source>
        <tissue evidence="2">Fresh leaf tissue</tissue>
    </source>
</reference>
<sequence length="372" mass="41329">MTLTQQIDHFRRYKEKLRRAKGEAAADHIVSQALYIFSVGTSDFLQNYLVYPIRGYDFTLPQYETYLVGAASAAVRAVHRLGGRRVRFAGLPPLGCLPLERTINTGRPGDCNERYNMVALSFNSKLTKMVGKLNRELPGAQVEYVDQYSILSAIIAKPWEYAMTLTQQIDHFRRYKEKLRRAKGEAAADHIVSQALYIFSVGTSDFLQNYLVYPIRGYDFTLPQYETYLVGAASAAVRAVHRLGGRRVRFAGLPPLGCLPLERTINTGRPGDCNERYNMVALSFNSKLTKMVGKLNRELPGAQVEYVDQYSILSAIIAKPWEYVGRATKRGALSSWAGQGTTLGRDEGGTMGQARQHGGSRVASGQGKVALG</sequence>
<feature type="region of interest" description="Disordered" evidence="1">
    <location>
        <begin position="337"/>
        <end position="372"/>
    </location>
</feature>
<dbReference type="PANTHER" id="PTHR45642:SF26">
    <property type="entry name" value="OS09G0247600 PROTEIN"/>
    <property type="match status" value="1"/>
</dbReference>
<evidence type="ECO:0000313" key="3">
    <source>
        <dbReference type="Proteomes" id="UP000729402"/>
    </source>
</evidence>
<dbReference type="OrthoDB" id="1600564at2759"/>
<protein>
    <submittedName>
        <fullName evidence="2">Uncharacterized protein</fullName>
    </submittedName>
</protein>